<reference evidence="1" key="1">
    <citation type="journal article" date="2021" name="Proc. Natl. Acad. Sci. U.S.A.">
        <title>A Catalog of Tens of Thousands of Viruses from Human Metagenomes Reveals Hidden Associations with Chronic Diseases.</title>
        <authorList>
            <person name="Tisza M.J."/>
            <person name="Buck C.B."/>
        </authorList>
    </citation>
    <scope>NUCLEOTIDE SEQUENCE</scope>
    <source>
        <strain evidence="1">Ct04y17</strain>
    </source>
</reference>
<proteinExistence type="predicted"/>
<sequence>MAIAKYFIKKGSDTAKDLYATYRLYILESKGLWDLPTRKEAYAEKWYDKNGQKVYEPVTPVYQPTEGSITFAALGDVETVKTNIRSFYSYITNVIPATPGTPYGSSSFSIWNDVWGESAKQVIRCTGFETGAKMSYQDVQDLQNPDRLVSAYTFSLNFSIDQPTL</sequence>
<accession>A0A8S5SIX7</accession>
<evidence type="ECO:0000313" key="1">
    <source>
        <dbReference type="EMBL" id="DAF50779.1"/>
    </source>
</evidence>
<organism evidence="1">
    <name type="scientific">Myoviridae sp. ct04y17</name>
    <dbReference type="NCBI Taxonomy" id="2827652"/>
    <lineage>
        <taxon>Viruses</taxon>
        <taxon>Duplodnaviria</taxon>
        <taxon>Heunggongvirae</taxon>
        <taxon>Uroviricota</taxon>
        <taxon>Caudoviricetes</taxon>
    </lineage>
</organism>
<protein>
    <submittedName>
        <fullName evidence="1">Uncharacterized protein</fullName>
    </submittedName>
</protein>
<name>A0A8S5SIX7_9CAUD</name>
<dbReference type="EMBL" id="BK032600">
    <property type="protein sequence ID" value="DAF50779.1"/>
    <property type="molecule type" value="Genomic_DNA"/>
</dbReference>